<feature type="region of interest" description="Disordered" evidence="1">
    <location>
        <begin position="41"/>
        <end position="72"/>
    </location>
</feature>
<protein>
    <submittedName>
        <fullName evidence="2">Uncharacterized protein</fullName>
    </submittedName>
</protein>
<accession>A0A540LSF9</accession>
<keyword evidence="3" id="KW-1185">Reference proteome</keyword>
<gene>
    <name evidence="2" type="ORF">C1H46_025189</name>
</gene>
<reference evidence="2 3" key="1">
    <citation type="journal article" date="2019" name="G3 (Bethesda)">
        <title>Sequencing of a Wild Apple (Malus baccata) Genome Unravels the Differences Between Cultivated and Wild Apple Species Regarding Disease Resistance and Cold Tolerance.</title>
        <authorList>
            <person name="Chen X."/>
        </authorList>
    </citation>
    <scope>NUCLEOTIDE SEQUENCE [LARGE SCALE GENOMIC DNA]</scope>
    <source>
        <strain evidence="3">cv. Shandingzi</strain>
        <tissue evidence="2">Leaves</tissue>
    </source>
</reference>
<sequence>MASVTIPPVLTSPIGDAISLWMHVYSQRPYSSGCTNPNLRCHHHPPGTDRRRHHGPQSNHRSHLLKSHISNPPLQEPHLNLRVVRLRAADQGPIHDQQPTLYLSLSPLPTAYFIASTSKLQFYDGHERLIQSTLGGLSEGPYCIYVGPIKTANKETLEALYRQASDAYYSAMTKTSIGSSTTVDLSVECAGMMERLMLA</sequence>
<name>A0A540LSF9_MALBA</name>
<evidence type="ECO:0000313" key="3">
    <source>
        <dbReference type="Proteomes" id="UP000315295"/>
    </source>
</evidence>
<evidence type="ECO:0000313" key="2">
    <source>
        <dbReference type="EMBL" id="TQD89249.1"/>
    </source>
</evidence>
<dbReference type="EMBL" id="VIEB01000484">
    <property type="protein sequence ID" value="TQD89249.1"/>
    <property type="molecule type" value="Genomic_DNA"/>
</dbReference>
<dbReference type="AlphaFoldDB" id="A0A540LSF9"/>
<dbReference type="STRING" id="106549.A0A540LSF9"/>
<comment type="caution">
    <text evidence="2">The sequence shown here is derived from an EMBL/GenBank/DDBJ whole genome shotgun (WGS) entry which is preliminary data.</text>
</comment>
<feature type="compositionally biased region" description="Basic residues" evidence="1">
    <location>
        <begin position="41"/>
        <end position="66"/>
    </location>
</feature>
<proteinExistence type="predicted"/>
<dbReference type="Proteomes" id="UP000315295">
    <property type="component" value="Unassembled WGS sequence"/>
</dbReference>
<organism evidence="2 3">
    <name type="scientific">Malus baccata</name>
    <name type="common">Siberian crab apple</name>
    <name type="synonym">Pyrus baccata</name>
    <dbReference type="NCBI Taxonomy" id="106549"/>
    <lineage>
        <taxon>Eukaryota</taxon>
        <taxon>Viridiplantae</taxon>
        <taxon>Streptophyta</taxon>
        <taxon>Embryophyta</taxon>
        <taxon>Tracheophyta</taxon>
        <taxon>Spermatophyta</taxon>
        <taxon>Magnoliopsida</taxon>
        <taxon>eudicotyledons</taxon>
        <taxon>Gunneridae</taxon>
        <taxon>Pentapetalae</taxon>
        <taxon>rosids</taxon>
        <taxon>fabids</taxon>
        <taxon>Rosales</taxon>
        <taxon>Rosaceae</taxon>
        <taxon>Amygdaloideae</taxon>
        <taxon>Maleae</taxon>
        <taxon>Malus</taxon>
    </lineage>
</organism>
<evidence type="ECO:0000256" key="1">
    <source>
        <dbReference type="SAM" id="MobiDB-lite"/>
    </source>
</evidence>